<comment type="caution">
    <text evidence="2">The sequence shown here is derived from an EMBL/GenBank/DDBJ whole genome shotgun (WGS) entry which is preliminary data.</text>
</comment>
<accession>A0A845B6W8</accession>
<sequence length="251" mass="24627">MLTALAFSSLNLAWLGCLLLALAGAAVQVAVGAGLSVVCGPLLMLWLGPAAGVPILLCLNLLVSVVATGLGGLRLRWGDVALASGAILAGCLAASLLPDLSPPVLKGMTACVLVAIALPRPPARAAPPSAGSARAGVGLAALATGALTVWTATPGPITPVALARAGRTGAEIRRAMQPISIVGFGAALAWVGLPAAGTPGLAVLATLAAATLLGTGLGFRLRTRLDPARVVVLIRIVAGVAALLLVVSLLP</sequence>
<evidence type="ECO:0000256" key="1">
    <source>
        <dbReference type="SAM" id="Phobius"/>
    </source>
</evidence>
<dbReference type="Proteomes" id="UP000460715">
    <property type="component" value="Unassembled WGS sequence"/>
</dbReference>
<dbReference type="EMBL" id="SNVJ01000001">
    <property type="protein sequence ID" value="MXP61846.1"/>
    <property type="molecule type" value="Genomic_DNA"/>
</dbReference>
<evidence type="ECO:0000313" key="3">
    <source>
        <dbReference type="Proteomes" id="UP000460715"/>
    </source>
</evidence>
<reference evidence="2 3" key="1">
    <citation type="submission" date="2019-03" db="EMBL/GenBank/DDBJ databases">
        <title>Roseomonas sp. a novel Roseomonas species isolated from Sea whip Gorgonian.</title>
        <authorList>
            <person name="Li F."/>
            <person name="Pan X."/>
            <person name="Huang S."/>
            <person name="Li Z."/>
            <person name="Meng B."/>
        </authorList>
    </citation>
    <scope>NUCLEOTIDE SEQUENCE [LARGE SCALE GENOMIC DNA]</scope>
    <source>
        <strain evidence="2 3">M0104</strain>
    </source>
</reference>
<keyword evidence="3" id="KW-1185">Reference proteome</keyword>
<dbReference type="AlphaFoldDB" id="A0A845B6W8"/>
<feature type="transmembrane region" description="Helical" evidence="1">
    <location>
        <begin position="137"/>
        <end position="163"/>
    </location>
</feature>
<feature type="transmembrane region" description="Helical" evidence="1">
    <location>
        <begin position="80"/>
        <end position="98"/>
    </location>
</feature>
<evidence type="ECO:0000313" key="2">
    <source>
        <dbReference type="EMBL" id="MXP61846.1"/>
    </source>
</evidence>
<proteinExistence type="predicted"/>
<keyword evidence="1" id="KW-0812">Transmembrane</keyword>
<dbReference type="RefSeq" id="WP_160934970.1">
    <property type="nucleotide sequence ID" value="NZ_SNVJ01000001.1"/>
</dbReference>
<feature type="transmembrane region" description="Helical" evidence="1">
    <location>
        <begin position="199"/>
        <end position="219"/>
    </location>
</feature>
<feature type="transmembrane region" description="Helical" evidence="1">
    <location>
        <begin position="231"/>
        <end position="250"/>
    </location>
</feature>
<protein>
    <submittedName>
        <fullName evidence="2">Uncharacterized protein</fullName>
    </submittedName>
</protein>
<organism evidence="2 3">
    <name type="scientific">Teichococcus coralli</name>
    <dbReference type="NCBI Taxonomy" id="2545983"/>
    <lineage>
        <taxon>Bacteria</taxon>
        <taxon>Pseudomonadati</taxon>
        <taxon>Pseudomonadota</taxon>
        <taxon>Alphaproteobacteria</taxon>
        <taxon>Acetobacterales</taxon>
        <taxon>Roseomonadaceae</taxon>
        <taxon>Roseomonas</taxon>
    </lineage>
</organism>
<keyword evidence="1" id="KW-1133">Transmembrane helix</keyword>
<gene>
    <name evidence="2" type="ORF">E0493_00590</name>
</gene>
<feature type="transmembrane region" description="Helical" evidence="1">
    <location>
        <begin position="175"/>
        <end position="193"/>
    </location>
</feature>
<feature type="transmembrane region" description="Helical" evidence="1">
    <location>
        <begin position="42"/>
        <end position="68"/>
    </location>
</feature>
<name>A0A845B6W8_9PROT</name>
<keyword evidence="1" id="KW-0472">Membrane</keyword>